<organism evidence="2 3">
    <name type="scientific">Hallella faecis</name>
    <dbReference type="NCBI Taxonomy" id="2841596"/>
    <lineage>
        <taxon>Bacteria</taxon>
        <taxon>Pseudomonadati</taxon>
        <taxon>Bacteroidota</taxon>
        <taxon>Bacteroidia</taxon>
        <taxon>Bacteroidales</taxon>
        <taxon>Prevotellaceae</taxon>
        <taxon>Hallella</taxon>
    </lineage>
</organism>
<dbReference type="Proteomes" id="UP001487296">
    <property type="component" value="Unassembled WGS sequence"/>
</dbReference>
<evidence type="ECO:0000313" key="2">
    <source>
        <dbReference type="EMBL" id="MEQ2487218.1"/>
    </source>
</evidence>
<dbReference type="InterPro" id="IPR025669">
    <property type="entry name" value="AAA_dom"/>
</dbReference>
<keyword evidence="3" id="KW-1185">Reference proteome</keyword>
<dbReference type="InterPro" id="IPR027417">
    <property type="entry name" value="P-loop_NTPase"/>
</dbReference>
<name>A0ABV1FS85_9BACT</name>
<protein>
    <submittedName>
        <fullName evidence="2">ParA family protein</fullName>
    </submittedName>
</protein>
<accession>A0ABV1FS85</accession>
<evidence type="ECO:0000259" key="1">
    <source>
        <dbReference type="Pfam" id="PF13614"/>
    </source>
</evidence>
<dbReference type="PANTHER" id="PTHR13696">
    <property type="entry name" value="P-LOOP CONTAINING NUCLEOSIDE TRIPHOSPHATE HYDROLASE"/>
    <property type="match status" value="1"/>
</dbReference>
<dbReference type="Pfam" id="PF13614">
    <property type="entry name" value="AAA_31"/>
    <property type="match status" value="1"/>
</dbReference>
<dbReference type="PANTHER" id="PTHR13696:SF99">
    <property type="entry name" value="COBYRINIC ACID AC-DIAMIDE SYNTHASE"/>
    <property type="match status" value="1"/>
</dbReference>
<evidence type="ECO:0000313" key="3">
    <source>
        <dbReference type="Proteomes" id="UP001487296"/>
    </source>
</evidence>
<dbReference type="SUPFAM" id="SSF52540">
    <property type="entry name" value="P-loop containing nucleoside triphosphate hydrolases"/>
    <property type="match status" value="1"/>
</dbReference>
<proteinExistence type="predicted"/>
<gene>
    <name evidence="2" type="ORF">AAAT34_09160</name>
</gene>
<reference evidence="2 3" key="1">
    <citation type="submission" date="2024-04" db="EMBL/GenBank/DDBJ databases">
        <title>Human intestinal bacterial collection.</title>
        <authorList>
            <person name="Pauvert C."/>
            <person name="Hitch T.C.A."/>
            <person name="Clavel T."/>
        </authorList>
    </citation>
    <scope>NUCLEOTIDE SEQUENCE [LARGE SCALE GENOMIC DNA]</scope>
    <source>
        <strain evidence="2 3">CLA-AA-H145</strain>
    </source>
</reference>
<dbReference type="RefSeq" id="WP_262898226.1">
    <property type="nucleotide sequence ID" value="NZ_JAHKBE010000036.1"/>
</dbReference>
<feature type="domain" description="AAA" evidence="1">
    <location>
        <begin position="1"/>
        <end position="198"/>
    </location>
</feature>
<dbReference type="EMBL" id="JBBNFP010000036">
    <property type="protein sequence ID" value="MEQ2487218.1"/>
    <property type="molecule type" value="Genomic_DNA"/>
</dbReference>
<dbReference type="InterPro" id="IPR050678">
    <property type="entry name" value="DNA_Partitioning_ATPase"/>
</dbReference>
<dbReference type="Gene3D" id="3.40.50.300">
    <property type="entry name" value="P-loop containing nucleotide triphosphate hydrolases"/>
    <property type="match status" value="1"/>
</dbReference>
<comment type="caution">
    <text evidence="2">The sequence shown here is derived from an EMBL/GenBank/DDBJ whole genome shotgun (WGS) entry which is preliminary data.</text>
</comment>
<sequence>MRVISFINMKGGVGKTTLSTNVAHCLAVHEKKKVLLIDIDPQFNATQCFFSGDDYVKYMEDGSDTVLDLFDGDVTRVSTVRGASHKSKKCYEEIKPYKIMDNLYILPGNLNLFKIEISAGSGKENRLKKYLDVVQQLLGFDYVIIDTPPTPSIWMTSALVASNYYVIPVKPDPLSYTGVSLLQTIIDQKKEDLDLQLKFLGIILTMVEESTLVYKRCVETIKSTDNLKDYLFGNFIHKRTEIPKQQLSQSFILDLEKSELSYNLVAIIKEMIKRIERYEEHK</sequence>
<dbReference type="CDD" id="cd02042">
    <property type="entry name" value="ParAB_family"/>
    <property type="match status" value="1"/>
</dbReference>